<organism evidence="1 2">
    <name type="scientific">Longimycelium tulufanense</name>
    <dbReference type="NCBI Taxonomy" id="907463"/>
    <lineage>
        <taxon>Bacteria</taxon>
        <taxon>Bacillati</taxon>
        <taxon>Actinomycetota</taxon>
        <taxon>Actinomycetes</taxon>
        <taxon>Pseudonocardiales</taxon>
        <taxon>Pseudonocardiaceae</taxon>
        <taxon>Longimycelium</taxon>
    </lineage>
</organism>
<gene>
    <name evidence="1" type="ORF">GCM10012275_42480</name>
</gene>
<comment type="caution">
    <text evidence="1">The sequence shown here is derived from an EMBL/GenBank/DDBJ whole genome shotgun (WGS) entry which is preliminary data.</text>
</comment>
<keyword evidence="2" id="KW-1185">Reference proteome</keyword>
<evidence type="ECO:0000313" key="1">
    <source>
        <dbReference type="EMBL" id="GGM67392.1"/>
    </source>
</evidence>
<dbReference type="EMBL" id="BMMK01000022">
    <property type="protein sequence ID" value="GGM67392.1"/>
    <property type="molecule type" value="Genomic_DNA"/>
</dbReference>
<accession>A0A8J3CHI3</accession>
<name>A0A8J3CHI3_9PSEU</name>
<dbReference type="AlphaFoldDB" id="A0A8J3CHI3"/>
<evidence type="ECO:0000313" key="2">
    <source>
        <dbReference type="Proteomes" id="UP000637578"/>
    </source>
</evidence>
<reference evidence="1" key="2">
    <citation type="submission" date="2020-09" db="EMBL/GenBank/DDBJ databases">
        <authorList>
            <person name="Sun Q."/>
            <person name="Zhou Y."/>
        </authorList>
    </citation>
    <scope>NUCLEOTIDE SEQUENCE</scope>
    <source>
        <strain evidence="1">CGMCC 4.5737</strain>
    </source>
</reference>
<sequence>MATNEEWERRLSAVERELADVRRLAAGAHEDAGDAKSTLRNHGRLINGWGEQI</sequence>
<proteinExistence type="predicted"/>
<protein>
    <submittedName>
        <fullName evidence="1">Uncharacterized protein</fullName>
    </submittedName>
</protein>
<reference evidence="1" key="1">
    <citation type="journal article" date="2014" name="Int. J. Syst. Evol. Microbiol.">
        <title>Complete genome sequence of Corynebacterium casei LMG S-19264T (=DSM 44701T), isolated from a smear-ripened cheese.</title>
        <authorList>
            <consortium name="US DOE Joint Genome Institute (JGI-PGF)"/>
            <person name="Walter F."/>
            <person name="Albersmeier A."/>
            <person name="Kalinowski J."/>
            <person name="Ruckert C."/>
        </authorList>
    </citation>
    <scope>NUCLEOTIDE SEQUENCE</scope>
    <source>
        <strain evidence="1">CGMCC 4.5737</strain>
    </source>
</reference>
<dbReference type="RefSeq" id="WP_189060160.1">
    <property type="nucleotide sequence ID" value="NZ_BMMK01000022.1"/>
</dbReference>
<dbReference type="Proteomes" id="UP000637578">
    <property type="component" value="Unassembled WGS sequence"/>
</dbReference>